<dbReference type="GO" id="GO:0008168">
    <property type="term" value="F:methyltransferase activity"/>
    <property type="evidence" value="ECO:0007669"/>
    <property type="project" value="UniProtKB-KW"/>
</dbReference>
<gene>
    <name evidence="3" type="ORF">NDEV_0140</name>
</gene>
<dbReference type="PANTHER" id="PTHR43861">
    <property type="entry name" value="TRANS-ACONITATE 2-METHYLTRANSFERASE-RELATED"/>
    <property type="match status" value="1"/>
</dbReference>
<protein>
    <submittedName>
        <fullName evidence="3">Methyltransferase</fullName>
    </submittedName>
</protein>
<dbReference type="InterPro" id="IPR038576">
    <property type="entry name" value="Methyltransf_Zn-bd_dom_put_sf"/>
</dbReference>
<dbReference type="GO" id="GO:0032259">
    <property type="term" value="P:methylation"/>
    <property type="evidence" value="ECO:0007669"/>
    <property type="project" value="UniProtKB-KW"/>
</dbReference>
<evidence type="ECO:0000259" key="1">
    <source>
        <dbReference type="Pfam" id="PF08421"/>
    </source>
</evidence>
<organism evidence="3 4">
    <name type="scientific">Nitrosotalea devaniterrae</name>
    <dbReference type="NCBI Taxonomy" id="1078905"/>
    <lineage>
        <taxon>Archaea</taxon>
        <taxon>Nitrososphaerota</taxon>
        <taxon>Nitrososphaeria</taxon>
        <taxon>Nitrosotaleales</taxon>
        <taxon>Nitrosotaleaceae</taxon>
        <taxon>Nitrosotalea</taxon>
    </lineage>
</organism>
<dbReference type="Gene3D" id="6.20.50.110">
    <property type="entry name" value="Methyltransferase, zinc-binding domain"/>
    <property type="match status" value="1"/>
</dbReference>
<dbReference type="Proteomes" id="UP000196239">
    <property type="component" value="Chromosome 1"/>
</dbReference>
<dbReference type="AlphaFoldDB" id="A0A128A0N2"/>
<dbReference type="Pfam" id="PF13489">
    <property type="entry name" value="Methyltransf_23"/>
    <property type="match status" value="1"/>
</dbReference>
<dbReference type="PANTHER" id="PTHR43861:SF5">
    <property type="entry name" value="BLL5978 PROTEIN"/>
    <property type="match status" value="1"/>
</dbReference>
<sequence length="421" mass="48951">MSEILASNDLLIRNNCRVCNGNNLEPVISLGTQCISNFIDNKSKILVSPLEVVLCNKERGGCGLLQLKDTVSRELLYRNYWYKSGMNQTMTDALTEITSSIKKLIKFESGDIVVDIGSNDGTLLQCYNIKDVQLVGFEPAHNLIKDIRIKNIKIINDFFNYDSYKKEFGTKKAKTITSISMFYDLDNPNKFVEDIVKILDHDGIWIIQMNYLGTMLENNAFDNIVHEHLEYYSLSVLEYLLEKHQLSIFDVELNEINGGSFRAYIKHQECKEYHETKKVSELRDREKKMKLDNFNVYKQFAKRINDLKKETHAFIKSEVQNGKRVYLYGASIRGNTLLQFYELDNKLIKAAADRNPTKWGKKTVGTNIPIISEEQSRIEKPDYFFILPWYYVKEFTKREEQYLDSGGKFIIPLPRLQIISR</sequence>
<evidence type="ECO:0000313" key="4">
    <source>
        <dbReference type="Proteomes" id="UP000196239"/>
    </source>
</evidence>
<dbReference type="InterPro" id="IPR029063">
    <property type="entry name" value="SAM-dependent_MTases_sf"/>
</dbReference>
<keyword evidence="3" id="KW-0489">Methyltransferase</keyword>
<proteinExistence type="predicted"/>
<dbReference type="Gene3D" id="3.40.50.720">
    <property type="entry name" value="NAD(P)-binding Rossmann-like Domain"/>
    <property type="match status" value="1"/>
</dbReference>
<dbReference type="Pfam" id="PF08421">
    <property type="entry name" value="Methyltransf_13"/>
    <property type="match status" value="1"/>
</dbReference>
<accession>A0A128A0N2</accession>
<dbReference type="Pfam" id="PF08484">
    <property type="entry name" value="Methyltransf_14"/>
    <property type="match status" value="1"/>
</dbReference>
<dbReference type="InterPro" id="IPR013691">
    <property type="entry name" value="MeTrfase_14"/>
</dbReference>
<dbReference type="KEGG" id="ndv:NDEV_0140"/>
<name>A0A128A0N2_9ARCH</name>
<dbReference type="EMBL" id="LN890280">
    <property type="protein sequence ID" value="CUR50905.1"/>
    <property type="molecule type" value="Genomic_DNA"/>
</dbReference>
<evidence type="ECO:0000313" key="3">
    <source>
        <dbReference type="EMBL" id="CUR50905.1"/>
    </source>
</evidence>
<reference evidence="4" key="1">
    <citation type="submission" date="2015-10" db="EMBL/GenBank/DDBJ databases">
        <authorList>
            <person name="Lehtovirta-Morley L.E."/>
            <person name="Vieille C."/>
        </authorList>
    </citation>
    <scope>NUCLEOTIDE SEQUENCE [LARGE SCALE GENOMIC DNA]</scope>
</reference>
<dbReference type="InterPro" id="IPR013630">
    <property type="entry name" value="Methyltransf_Zn-bd_dom_put"/>
</dbReference>
<dbReference type="Gene3D" id="3.40.50.150">
    <property type="entry name" value="Vaccinia Virus protein VP39"/>
    <property type="match status" value="1"/>
</dbReference>
<dbReference type="SUPFAM" id="SSF53335">
    <property type="entry name" value="S-adenosyl-L-methionine-dependent methyltransferases"/>
    <property type="match status" value="1"/>
</dbReference>
<keyword evidence="4" id="KW-1185">Reference proteome</keyword>
<feature type="domain" description="C-methyltransferase" evidence="2">
    <location>
        <begin position="256"/>
        <end position="414"/>
    </location>
</feature>
<evidence type="ECO:0000259" key="2">
    <source>
        <dbReference type="Pfam" id="PF08484"/>
    </source>
</evidence>
<feature type="domain" description="Methyltransferase putative zinc binding" evidence="1">
    <location>
        <begin position="16"/>
        <end position="77"/>
    </location>
</feature>
<keyword evidence="3" id="KW-0808">Transferase</keyword>